<accession>A0ABY3RK87</accession>
<dbReference type="EMBL" id="CP088156">
    <property type="protein sequence ID" value="UFZ07876.1"/>
    <property type="molecule type" value="Genomic_DNA"/>
</dbReference>
<dbReference type="Proteomes" id="UP001431010">
    <property type="component" value="Chromosome"/>
</dbReference>
<dbReference type="RefSeq" id="WP_231327325.1">
    <property type="nucleotide sequence ID" value="NZ_CP088156.1"/>
</dbReference>
<dbReference type="NCBIfam" id="TIGR02532">
    <property type="entry name" value="IV_pilin_GFxxxE"/>
    <property type="match status" value="1"/>
</dbReference>
<keyword evidence="1" id="KW-0812">Transmembrane</keyword>
<feature type="transmembrane region" description="Helical" evidence="1">
    <location>
        <begin position="12"/>
        <end position="38"/>
    </location>
</feature>
<reference evidence="2" key="1">
    <citation type="journal article" date="2024" name="Antonie Van Leeuwenhoek">
        <title>Bradyrhizobium ontarionense sp. nov., a novel bacterial symbiont isolated from Aeschynomene indica (Indian jointvetch), harbours photosynthesis, nitrogen fixation and nitrous oxide (N2O) reductase genes.</title>
        <authorList>
            <person name="Bromfield E.S.P."/>
            <person name="Cloutier S."/>
        </authorList>
    </citation>
    <scope>NUCLEOTIDE SEQUENCE</scope>
    <source>
        <strain evidence="2">A19</strain>
    </source>
</reference>
<gene>
    <name evidence="2" type="ORF">LQG66_16920</name>
</gene>
<organism evidence="2 3">
    <name type="scientific">Bradyrhizobium ontarionense</name>
    <dbReference type="NCBI Taxonomy" id="2898149"/>
    <lineage>
        <taxon>Bacteria</taxon>
        <taxon>Pseudomonadati</taxon>
        <taxon>Pseudomonadota</taxon>
        <taxon>Alphaproteobacteria</taxon>
        <taxon>Hyphomicrobiales</taxon>
        <taxon>Nitrobacteraceae</taxon>
        <taxon>Bradyrhizobium</taxon>
    </lineage>
</organism>
<evidence type="ECO:0000256" key="1">
    <source>
        <dbReference type="SAM" id="Phobius"/>
    </source>
</evidence>
<dbReference type="Pfam" id="PF07963">
    <property type="entry name" value="N_methyl"/>
    <property type="match status" value="1"/>
</dbReference>
<name>A0ABY3RK87_9BRAD</name>
<protein>
    <submittedName>
        <fullName evidence="2">Prepilin-type N-terminal cleavage/methylation domain-containing protein</fullName>
    </submittedName>
</protein>
<evidence type="ECO:0000313" key="3">
    <source>
        <dbReference type="Proteomes" id="UP001431010"/>
    </source>
</evidence>
<keyword evidence="1" id="KW-0472">Membrane</keyword>
<evidence type="ECO:0000313" key="2">
    <source>
        <dbReference type="EMBL" id="UFZ07876.1"/>
    </source>
</evidence>
<dbReference type="InterPro" id="IPR012902">
    <property type="entry name" value="N_methyl_site"/>
</dbReference>
<keyword evidence="3" id="KW-1185">Reference proteome</keyword>
<keyword evidence="1" id="KW-1133">Transmembrane helix</keyword>
<sequence>MSRTLVSLDDKATAGFTLIETLVALAVVAVSLVTIGALMGSSARGSRKLEQHVALVQAAYNVLWLAFPSRLPPASPAQSGESMAHLWRAQAQPFAIDVGAPANTSAWLPQRITLQVRSPSGGTMELETVRLFRRRAE</sequence>
<proteinExistence type="predicted"/>
<dbReference type="PROSITE" id="PS00409">
    <property type="entry name" value="PROKAR_NTER_METHYL"/>
    <property type="match status" value="1"/>
</dbReference>